<feature type="non-terminal residue" evidence="2">
    <location>
        <position position="264"/>
    </location>
</feature>
<evidence type="ECO:0000313" key="3">
    <source>
        <dbReference type="Proteomes" id="UP000789706"/>
    </source>
</evidence>
<dbReference type="Proteomes" id="UP000789706">
    <property type="component" value="Unassembled WGS sequence"/>
</dbReference>
<dbReference type="OrthoDB" id="2435906at2759"/>
<keyword evidence="1" id="KW-0175">Coiled coil</keyword>
<evidence type="ECO:0000313" key="2">
    <source>
        <dbReference type="EMBL" id="CAG8618993.1"/>
    </source>
</evidence>
<keyword evidence="3" id="KW-1185">Reference proteome</keyword>
<feature type="coiled-coil region" evidence="1">
    <location>
        <begin position="1"/>
        <end position="35"/>
    </location>
</feature>
<protein>
    <submittedName>
        <fullName evidence="2">1000_t:CDS:1</fullName>
    </submittedName>
</protein>
<evidence type="ECO:0000256" key="1">
    <source>
        <dbReference type="SAM" id="Coils"/>
    </source>
</evidence>
<reference evidence="2" key="1">
    <citation type="submission" date="2021-06" db="EMBL/GenBank/DDBJ databases">
        <authorList>
            <person name="Kallberg Y."/>
            <person name="Tangrot J."/>
            <person name="Rosling A."/>
        </authorList>
    </citation>
    <scope>NUCLEOTIDE SEQUENCE</scope>
    <source>
        <strain evidence="2">AZ414A</strain>
    </source>
</reference>
<name>A0A9N9D1B2_9GLOM</name>
<organism evidence="2 3">
    <name type="scientific">Diversispora eburnea</name>
    <dbReference type="NCBI Taxonomy" id="1213867"/>
    <lineage>
        <taxon>Eukaryota</taxon>
        <taxon>Fungi</taxon>
        <taxon>Fungi incertae sedis</taxon>
        <taxon>Mucoromycota</taxon>
        <taxon>Glomeromycotina</taxon>
        <taxon>Glomeromycetes</taxon>
        <taxon>Diversisporales</taxon>
        <taxon>Diversisporaceae</taxon>
        <taxon>Diversispora</taxon>
    </lineage>
</organism>
<dbReference type="AlphaFoldDB" id="A0A9N9D1B2"/>
<proteinExistence type="predicted"/>
<sequence>ITELRKKFAEVETENIKLKQDKEKIKLRFVELEQKDKEKSILITKLQHDVSLIKEQSMRDKNTECHQTVIDTQNALSTKDILQSSINSNHFVSAFGNDTPEQTVLQCEDIPISNITDNTLNSNDTHEQIVSHNEESNISTHEELETSTFLIPTKTISLEEKEENEFLDSKYKEQVSKEIMERIRKKKLRDQDLSLVSHKKKGTDNLQQELFNTSLETSSQDHSLSKNIKPGQIEISEMARPEKNESVDDSVKCIVNSFDINKVS</sequence>
<comment type="caution">
    <text evidence="2">The sequence shown here is derived from an EMBL/GenBank/DDBJ whole genome shotgun (WGS) entry which is preliminary data.</text>
</comment>
<accession>A0A9N9D1B2</accession>
<gene>
    <name evidence="2" type="ORF">DEBURN_LOCUS10289</name>
</gene>
<dbReference type="EMBL" id="CAJVPK010002812">
    <property type="protein sequence ID" value="CAG8618993.1"/>
    <property type="molecule type" value="Genomic_DNA"/>
</dbReference>